<dbReference type="RefSeq" id="WP_166162676.1">
    <property type="nucleotide sequence ID" value="NZ_CP049740.1"/>
</dbReference>
<dbReference type="Pfam" id="PF02222">
    <property type="entry name" value="ATP-grasp"/>
    <property type="match status" value="1"/>
</dbReference>
<evidence type="ECO:0000256" key="6">
    <source>
        <dbReference type="ARBA" id="ARBA00022840"/>
    </source>
</evidence>
<proteinExistence type="predicted"/>
<evidence type="ECO:0000256" key="5">
    <source>
        <dbReference type="ARBA" id="ARBA00022755"/>
    </source>
</evidence>
<evidence type="ECO:0000313" key="10">
    <source>
        <dbReference type="EMBL" id="QII82420.1"/>
    </source>
</evidence>
<dbReference type="InterPro" id="IPR003135">
    <property type="entry name" value="ATP-grasp_carboxylate-amine"/>
</dbReference>
<evidence type="ECO:0000313" key="11">
    <source>
        <dbReference type="Proteomes" id="UP000501451"/>
    </source>
</evidence>
<comment type="cofactor">
    <cofactor evidence="2">
        <name>Mg(2+)</name>
        <dbReference type="ChEBI" id="CHEBI:18420"/>
    </cofactor>
</comment>
<dbReference type="InterPro" id="IPR016185">
    <property type="entry name" value="PreATP-grasp_dom_sf"/>
</dbReference>
<evidence type="ECO:0000256" key="2">
    <source>
        <dbReference type="ARBA" id="ARBA00001946"/>
    </source>
</evidence>
<dbReference type="InterPro" id="IPR013815">
    <property type="entry name" value="ATP_grasp_subdomain_1"/>
</dbReference>
<dbReference type="Gene3D" id="3.40.50.20">
    <property type="match status" value="1"/>
</dbReference>
<dbReference type="Gene3D" id="3.30.1490.20">
    <property type="entry name" value="ATP-grasp fold, A domain"/>
    <property type="match status" value="1"/>
</dbReference>
<dbReference type="GO" id="GO:0046872">
    <property type="term" value="F:metal ion binding"/>
    <property type="evidence" value="ECO:0007669"/>
    <property type="project" value="InterPro"/>
</dbReference>
<accession>A0A6G7KAZ2</accession>
<comment type="cofactor">
    <cofactor evidence="1">
        <name>Mn(2+)</name>
        <dbReference type="ChEBI" id="CHEBI:29035"/>
    </cofactor>
</comment>
<evidence type="ECO:0000256" key="1">
    <source>
        <dbReference type="ARBA" id="ARBA00001936"/>
    </source>
</evidence>
<dbReference type="Gene3D" id="3.30.470.20">
    <property type="entry name" value="ATP-grasp fold, B domain"/>
    <property type="match status" value="1"/>
</dbReference>
<feature type="domain" description="ATP-grasp" evidence="9">
    <location>
        <begin position="107"/>
        <end position="304"/>
    </location>
</feature>
<evidence type="ECO:0000256" key="3">
    <source>
        <dbReference type="ARBA" id="ARBA00022598"/>
    </source>
</evidence>
<dbReference type="PROSITE" id="PS50975">
    <property type="entry name" value="ATP_GRASP"/>
    <property type="match status" value="1"/>
</dbReference>
<dbReference type="SUPFAM" id="SSF56059">
    <property type="entry name" value="Glutathione synthetase ATP-binding domain-like"/>
    <property type="match status" value="1"/>
</dbReference>
<keyword evidence="6 8" id="KW-0067">ATP-binding</keyword>
<protein>
    <submittedName>
        <fullName evidence="10">ATP-grasp domain-containing protein</fullName>
    </submittedName>
</protein>
<dbReference type="AlphaFoldDB" id="A0A6G7KAZ2"/>
<dbReference type="PANTHER" id="PTHR43585">
    <property type="entry name" value="FUMIPYRROLE BIOSYNTHESIS PROTEIN C"/>
    <property type="match status" value="1"/>
</dbReference>
<name>A0A6G7KAZ2_9LACT</name>
<evidence type="ECO:0000256" key="7">
    <source>
        <dbReference type="ARBA" id="ARBA00023211"/>
    </source>
</evidence>
<dbReference type="Proteomes" id="UP000501451">
    <property type="component" value="Chromosome"/>
</dbReference>
<keyword evidence="4 8" id="KW-0547">Nucleotide-binding</keyword>
<sequence length="401" mass="45311">MKKILLLGGSTQQIPAIEFANSQGYYTVLCDYLSDNPGQNYAKKFYCVSTTDKDAILEVAKNEKVDGVVAYASDPAAPTAAYVAEKLGLPTNPYKSVEILAFKDKFRDFLRENNFNCPKAKGFSSLENAKEEINQFTFPVMVKPIDSSGSKGVSKAEKVEDFEEAYKIALDNSRGKNIIVEEFIEQDHDYMIAGDCFVIDGEVEFWGLLNSHRNDNVNPYVPVGTSYPIFISKNRLDLVKRETQRLIDSLDIEFGAFNIEIMIDKNDKLYFIEMGPRNGGNMIPDLLYMATGEDMIAATIESAMGNKYGFNNKIIQNKFISTYVLHSDKDGIFQTVQYKNGIEDKILKEVIYKQKGDSVQYFDGANKAIGIVFLKFNTHEEQINFTKDPENWIEVIIKQVI</sequence>
<organism evidence="10 11">
    <name type="scientific">Jeotgalibaca arthritidis</name>
    <dbReference type="NCBI Taxonomy" id="1868794"/>
    <lineage>
        <taxon>Bacteria</taxon>
        <taxon>Bacillati</taxon>
        <taxon>Bacillota</taxon>
        <taxon>Bacilli</taxon>
        <taxon>Lactobacillales</taxon>
        <taxon>Carnobacteriaceae</taxon>
        <taxon>Jeotgalibaca</taxon>
    </lineage>
</organism>
<keyword evidence="5" id="KW-0658">Purine biosynthesis</keyword>
<dbReference type="PANTHER" id="PTHR43585:SF2">
    <property type="entry name" value="ATP-GRASP ENZYME FSQD"/>
    <property type="match status" value="1"/>
</dbReference>
<dbReference type="GO" id="GO:0006164">
    <property type="term" value="P:purine nucleotide biosynthetic process"/>
    <property type="evidence" value="ECO:0007669"/>
    <property type="project" value="UniProtKB-KW"/>
</dbReference>
<dbReference type="InterPro" id="IPR052032">
    <property type="entry name" value="ATP-dep_AA_Ligase"/>
</dbReference>
<keyword evidence="7" id="KW-0464">Manganese</keyword>
<dbReference type="EMBL" id="CP049740">
    <property type="protein sequence ID" value="QII82420.1"/>
    <property type="molecule type" value="Genomic_DNA"/>
</dbReference>
<dbReference type="InterPro" id="IPR011761">
    <property type="entry name" value="ATP-grasp"/>
</dbReference>
<dbReference type="SUPFAM" id="SSF52440">
    <property type="entry name" value="PreATP-grasp domain"/>
    <property type="match status" value="1"/>
</dbReference>
<dbReference type="GO" id="GO:0005524">
    <property type="term" value="F:ATP binding"/>
    <property type="evidence" value="ECO:0007669"/>
    <property type="project" value="UniProtKB-UniRule"/>
</dbReference>
<gene>
    <name evidence="10" type="ORF">G7057_08210</name>
</gene>
<keyword evidence="3" id="KW-0436">Ligase</keyword>
<reference evidence="10 11" key="1">
    <citation type="journal article" date="2017" name="Int. J. Syst. Evol. Microbiol.">
        <title>Jeotgalibaca porci sp. nov. and Jeotgalibaca arthritidis sp. nov., isolated from pigs, and emended description of the genus Jeotgalibaca.</title>
        <authorList>
            <person name="Zamora L."/>
            <person name="Perez-Sancho M."/>
            <person name="Dominguez L."/>
            <person name="Fernandez-Garayzabal J.F."/>
            <person name="Vela A.I."/>
        </authorList>
    </citation>
    <scope>NUCLEOTIDE SEQUENCE [LARGE SCALE GENOMIC DNA]</scope>
    <source>
        <strain evidence="10 11">CECT 9157</strain>
    </source>
</reference>
<evidence type="ECO:0000256" key="4">
    <source>
        <dbReference type="ARBA" id="ARBA00022741"/>
    </source>
</evidence>
<dbReference type="GO" id="GO:0016874">
    <property type="term" value="F:ligase activity"/>
    <property type="evidence" value="ECO:0007669"/>
    <property type="project" value="UniProtKB-KW"/>
</dbReference>
<evidence type="ECO:0000256" key="8">
    <source>
        <dbReference type="PROSITE-ProRule" id="PRU00409"/>
    </source>
</evidence>
<keyword evidence="11" id="KW-1185">Reference proteome</keyword>
<dbReference type="KEGG" id="jar:G7057_08210"/>
<evidence type="ECO:0000259" key="9">
    <source>
        <dbReference type="PROSITE" id="PS50975"/>
    </source>
</evidence>